<feature type="transmembrane region" description="Helical" evidence="12">
    <location>
        <begin position="348"/>
        <end position="370"/>
    </location>
</feature>
<evidence type="ECO:0000256" key="2">
    <source>
        <dbReference type="ARBA" id="ARBA00022475"/>
    </source>
</evidence>
<proteinExistence type="inferred from homology"/>
<evidence type="ECO:0000256" key="8">
    <source>
        <dbReference type="ARBA" id="ARBA00023170"/>
    </source>
</evidence>
<evidence type="ECO:0000256" key="5">
    <source>
        <dbReference type="ARBA" id="ARBA00023040"/>
    </source>
</evidence>
<dbReference type="EMBL" id="CAIIXF020000004">
    <property type="protein sequence ID" value="CAH1781921.1"/>
    <property type="molecule type" value="Genomic_DNA"/>
</dbReference>
<feature type="transmembrane region" description="Helical" evidence="12">
    <location>
        <begin position="276"/>
        <end position="300"/>
    </location>
</feature>
<keyword evidence="15" id="KW-1185">Reference proteome</keyword>
<comment type="subcellular location">
    <subcellularLocation>
        <location evidence="1">Cell membrane</location>
        <topology evidence="1">Multi-pass membrane protein</topology>
    </subcellularLocation>
</comment>
<evidence type="ECO:0000313" key="15">
    <source>
        <dbReference type="Proteomes" id="UP000749559"/>
    </source>
</evidence>
<keyword evidence="4 12" id="KW-1133">Transmembrane helix</keyword>
<evidence type="ECO:0000256" key="3">
    <source>
        <dbReference type="ARBA" id="ARBA00022692"/>
    </source>
</evidence>
<evidence type="ECO:0000256" key="6">
    <source>
        <dbReference type="ARBA" id="ARBA00023136"/>
    </source>
</evidence>
<accession>A0A8S4NNG4</accession>
<evidence type="ECO:0000256" key="10">
    <source>
        <dbReference type="RuleBase" id="RU000688"/>
    </source>
</evidence>
<evidence type="ECO:0000256" key="12">
    <source>
        <dbReference type="SAM" id="Phobius"/>
    </source>
</evidence>
<evidence type="ECO:0000256" key="11">
    <source>
        <dbReference type="SAM" id="MobiDB-lite"/>
    </source>
</evidence>
<evidence type="ECO:0000256" key="9">
    <source>
        <dbReference type="ARBA" id="ARBA00023224"/>
    </source>
</evidence>
<keyword evidence="5 10" id="KW-0297">G-protein coupled receptor</keyword>
<keyword evidence="7" id="KW-1015">Disulfide bond</keyword>
<feature type="domain" description="G-protein coupled receptors family 1 profile" evidence="13">
    <location>
        <begin position="291"/>
        <end position="706"/>
    </location>
</feature>
<feature type="transmembrane region" description="Helical" evidence="12">
    <location>
        <begin position="646"/>
        <end position="666"/>
    </location>
</feature>
<dbReference type="Pfam" id="PF00001">
    <property type="entry name" value="7tm_1"/>
    <property type="match status" value="1"/>
</dbReference>
<reference evidence="14" key="1">
    <citation type="submission" date="2022-03" db="EMBL/GenBank/DDBJ databases">
        <authorList>
            <person name="Martin C."/>
        </authorList>
    </citation>
    <scope>NUCLEOTIDE SEQUENCE</scope>
</reference>
<gene>
    <name evidence="14" type="ORF">OFUS_LOCUS8427</name>
</gene>
<feature type="region of interest" description="Disordered" evidence="11">
    <location>
        <begin position="561"/>
        <end position="612"/>
    </location>
</feature>
<evidence type="ECO:0000256" key="4">
    <source>
        <dbReference type="ARBA" id="ARBA00022989"/>
    </source>
</evidence>
<feature type="transmembrane region" description="Helical" evidence="12">
    <location>
        <begin position="434"/>
        <end position="462"/>
    </location>
</feature>
<protein>
    <recommendedName>
        <fullName evidence="13">G-protein coupled receptors family 1 profile domain-containing protein</fullName>
    </recommendedName>
</protein>
<organism evidence="14 15">
    <name type="scientific">Owenia fusiformis</name>
    <name type="common">Polychaete worm</name>
    <dbReference type="NCBI Taxonomy" id="6347"/>
    <lineage>
        <taxon>Eukaryota</taxon>
        <taxon>Metazoa</taxon>
        <taxon>Spiralia</taxon>
        <taxon>Lophotrochozoa</taxon>
        <taxon>Annelida</taxon>
        <taxon>Polychaeta</taxon>
        <taxon>Sedentaria</taxon>
        <taxon>Canalipalpata</taxon>
        <taxon>Sabellida</taxon>
        <taxon>Oweniida</taxon>
        <taxon>Oweniidae</taxon>
        <taxon>Owenia</taxon>
    </lineage>
</organism>
<name>A0A8S4NNG4_OWEFU</name>
<feature type="region of interest" description="Disordered" evidence="11">
    <location>
        <begin position="472"/>
        <end position="494"/>
    </location>
</feature>
<dbReference type="PROSITE" id="PS00237">
    <property type="entry name" value="G_PROTEIN_RECEP_F1_1"/>
    <property type="match status" value="1"/>
</dbReference>
<dbReference type="FunFam" id="1.20.1070.10:FF:000523">
    <property type="entry name" value="5-hydroxytryptamine receptor 2B"/>
    <property type="match status" value="1"/>
</dbReference>
<evidence type="ECO:0000259" key="13">
    <source>
        <dbReference type="PROSITE" id="PS50262"/>
    </source>
</evidence>
<feature type="transmembrane region" description="Helical" evidence="12">
    <location>
        <begin position="390"/>
        <end position="414"/>
    </location>
</feature>
<dbReference type="Proteomes" id="UP000749559">
    <property type="component" value="Unassembled WGS sequence"/>
</dbReference>
<feature type="compositionally biased region" description="Polar residues" evidence="11">
    <location>
        <begin position="590"/>
        <end position="603"/>
    </location>
</feature>
<dbReference type="GO" id="GO:0004930">
    <property type="term" value="F:G protein-coupled receptor activity"/>
    <property type="evidence" value="ECO:0007669"/>
    <property type="project" value="UniProtKB-KW"/>
</dbReference>
<dbReference type="Gene3D" id="1.20.1070.10">
    <property type="entry name" value="Rhodopsin 7-helix transmembrane proteins"/>
    <property type="match status" value="2"/>
</dbReference>
<dbReference type="PANTHER" id="PTHR24248">
    <property type="entry name" value="ADRENERGIC RECEPTOR-RELATED G-PROTEIN COUPLED RECEPTOR"/>
    <property type="match status" value="1"/>
</dbReference>
<dbReference type="AlphaFoldDB" id="A0A8S4NNG4"/>
<comment type="similarity">
    <text evidence="10">Belongs to the G-protein coupled receptor 1 family.</text>
</comment>
<dbReference type="InterPro" id="IPR017452">
    <property type="entry name" value="GPCR_Rhodpsn_7TM"/>
</dbReference>
<keyword evidence="6 12" id="KW-0472">Membrane</keyword>
<feature type="transmembrane region" description="Helical" evidence="12">
    <location>
        <begin position="686"/>
        <end position="709"/>
    </location>
</feature>
<keyword evidence="8 10" id="KW-0675">Receptor</keyword>
<dbReference type="PROSITE" id="PS50262">
    <property type="entry name" value="G_PROTEIN_RECEP_F1_2"/>
    <property type="match status" value="1"/>
</dbReference>
<evidence type="ECO:0000256" key="7">
    <source>
        <dbReference type="ARBA" id="ARBA00023157"/>
    </source>
</evidence>
<keyword evidence="3 10" id="KW-0812">Transmembrane</keyword>
<comment type="caution">
    <text evidence="14">The sequence shown here is derived from an EMBL/GenBank/DDBJ whole genome shotgun (WGS) entry which is preliminary data.</text>
</comment>
<keyword evidence="9 10" id="KW-0807">Transducer</keyword>
<dbReference type="SUPFAM" id="SSF81321">
    <property type="entry name" value="Family A G protein-coupled receptor-like"/>
    <property type="match status" value="1"/>
</dbReference>
<evidence type="ECO:0000313" key="14">
    <source>
        <dbReference type="EMBL" id="CAH1781921.1"/>
    </source>
</evidence>
<evidence type="ECO:0000256" key="1">
    <source>
        <dbReference type="ARBA" id="ARBA00004651"/>
    </source>
</evidence>
<dbReference type="PRINTS" id="PR00237">
    <property type="entry name" value="GPCRRHODOPSN"/>
</dbReference>
<feature type="compositionally biased region" description="Basic residues" evidence="11">
    <location>
        <begin position="480"/>
        <end position="493"/>
    </location>
</feature>
<dbReference type="InterPro" id="IPR000276">
    <property type="entry name" value="GPCR_Rhodpsn"/>
</dbReference>
<sequence length="775" mass="86497">MSQSASGLINSLQPMFSSVESELLEPTHIGYNVNESLTWNTVYNTLKKNTSKVYENKAYLAGAGTGREKFNVKTNWKRWLRGNATGNHTENEQLESFDKFARSNLTSNARWNINETTTERLITNHVNSSSNPISDLITTHSNSTITDSDFNTTYRDFLTTNSDFTTTNSSFTTSDSTTTRLVENNAKVGLSYRWSSGNNLSDFVTEILKDATTTTKYELAQNMRYNNNIATFTITGPCQGLLCETSNKSMDPIEGAVNLTLGNGTSNLTGDPPLNWSILVLMLFVVGGLLGNILVCLAILMEKKLQNVTNYFMLSLAIADVLVSAVVMPLGIINEFYGKWTLGLELCILYSFSDVMLCTSSIMHMCCISLDRYLGIRNPLKTRNKSMRIVIVKIVIVWVISLAISSPIVILGILDPINVLDEVHGMCGIANINFRIYGSISAFFIPLLIMVVTYSLTIHLLWGLAQKANGNPGKDGRGPMMRRSKSKSRRKVSTKNNHVCFNKEMCDSDNNLHSLPPEIPPPKMSHKLMRKAAFMKSTSLDELDSGCTINGSMRNGHEVYTKNGNFRKNGKFRKLNSADHDDGPSELELLNTSPTNSESSDQGSPPEHHKIKNKLMTPRVKAVAAFLNTRSINTKKSAAVRTEQKAAKVLGVIFVIFICCWVPFFVVNVTTAICDILEYRLTMDPILFTVFLWLGYVSSTINPIIYTIFNKNFRKAFKLLMKCQWAELRNPSPLNFLVANGYTTYAVTSYAAYRFRSNTPTIAEMQEYSKQTSAS</sequence>
<dbReference type="SMART" id="SM01381">
    <property type="entry name" value="7TM_GPCR_Srsx"/>
    <property type="match status" value="1"/>
</dbReference>
<keyword evidence="2" id="KW-1003">Cell membrane</keyword>
<feature type="transmembrane region" description="Helical" evidence="12">
    <location>
        <begin position="312"/>
        <end position="333"/>
    </location>
</feature>
<dbReference type="GO" id="GO:0005886">
    <property type="term" value="C:plasma membrane"/>
    <property type="evidence" value="ECO:0007669"/>
    <property type="project" value="UniProtKB-SubCell"/>
</dbReference>
<dbReference type="OrthoDB" id="10034726at2759"/>